<dbReference type="FunFam" id="2.20.25.190:FF:000001">
    <property type="entry name" value="Transcription elongation factor 1 homolog"/>
    <property type="match status" value="1"/>
</dbReference>
<dbReference type="GO" id="GO:0000993">
    <property type="term" value="F:RNA polymerase II complex binding"/>
    <property type="evidence" value="ECO:0007669"/>
    <property type="project" value="TreeGrafter"/>
</dbReference>
<comment type="similarity">
    <text evidence="3 10">Belongs to the ELOF1 family.</text>
</comment>
<dbReference type="InterPro" id="IPR007808">
    <property type="entry name" value="Elf1"/>
</dbReference>
<evidence type="ECO:0000256" key="8">
    <source>
        <dbReference type="ARBA" id="ARBA00023163"/>
    </source>
</evidence>
<evidence type="ECO:0000313" key="12">
    <source>
        <dbReference type="EMBL" id="KAJ2900196.1"/>
    </source>
</evidence>
<organism evidence="12 13">
    <name type="scientific">Zalerion maritima</name>
    <dbReference type="NCBI Taxonomy" id="339359"/>
    <lineage>
        <taxon>Eukaryota</taxon>
        <taxon>Fungi</taxon>
        <taxon>Dikarya</taxon>
        <taxon>Ascomycota</taxon>
        <taxon>Pezizomycotina</taxon>
        <taxon>Sordariomycetes</taxon>
        <taxon>Lulworthiomycetidae</taxon>
        <taxon>Lulworthiales</taxon>
        <taxon>Lulworthiaceae</taxon>
        <taxon>Zalerion</taxon>
    </lineage>
</organism>
<evidence type="ECO:0000256" key="1">
    <source>
        <dbReference type="ARBA" id="ARBA00003357"/>
    </source>
</evidence>
<dbReference type="Pfam" id="PF05129">
    <property type="entry name" value="Zn_ribbon_Elf1"/>
    <property type="match status" value="1"/>
</dbReference>
<evidence type="ECO:0000256" key="9">
    <source>
        <dbReference type="ARBA" id="ARBA00023242"/>
    </source>
</evidence>
<sequence length="126" mass="13748">MGKRKSSKKPQGPKKSDPLPSQFTCLFCNHEKSVQVKLDKKAGIGTLECKTCGQHFQSAIHYLSAAVDVYGDWVDAADAIAKEENGRATASSGRGYASKSRTHNEYEDDAEQGYEGDVIVGDDDFE</sequence>
<dbReference type="GO" id="GO:0006368">
    <property type="term" value="P:transcription elongation by RNA polymerase II"/>
    <property type="evidence" value="ECO:0007669"/>
    <property type="project" value="TreeGrafter"/>
</dbReference>
<keyword evidence="4 10" id="KW-0479">Metal-binding</keyword>
<keyword evidence="8 10" id="KW-0804">Transcription</keyword>
<dbReference type="PANTHER" id="PTHR20934">
    <property type="entry name" value="TRANSCRIPTION ELONGATION FACTOR 1 HOMOLOG"/>
    <property type="match status" value="1"/>
</dbReference>
<dbReference type="GO" id="GO:0008023">
    <property type="term" value="C:transcription elongation factor complex"/>
    <property type="evidence" value="ECO:0007669"/>
    <property type="project" value="TreeGrafter"/>
</dbReference>
<feature type="region of interest" description="Disordered" evidence="11">
    <location>
        <begin position="1"/>
        <end position="21"/>
    </location>
</feature>
<evidence type="ECO:0000256" key="6">
    <source>
        <dbReference type="ARBA" id="ARBA00022833"/>
    </source>
</evidence>
<keyword evidence="7 10" id="KW-0805">Transcription regulation</keyword>
<accession>A0AAD5RPK7</accession>
<dbReference type="InterPro" id="IPR038567">
    <property type="entry name" value="T_Elf1_sf"/>
</dbReference>
<feature type="compositionally biased region" description="Basic residues" evidence="11">
    <location>
        <begin position="1"/>
        <end position="12"/>
    </location>
</feature>
<dbReference type="SUPFAM" id="SSF57783">
    <property type="entry name" value="Zinc beta-ribbon"/>
    <property type="match status" value="1"/>
</dbReference>
<dbReference type="EMBL" id="JAKWBI020000177">
    <property type="protein sequence ID" value="KAJ2900196.1"/>
    <property type="molecule type" value="Genomic_DNA"/>
</dbReference>
<keyword evidence="9 10" id="KW-0539">Nucleus</keyword>
<evidence type="ECO:0000313" key="13">
    <source>
        <dbReference type="Proteomes" id="UP001201980"/>
    </source>
</evidence>
<evidence type="ECO:0000256" key="2">
    <source>
        <dbReference type="ARBA" id="ARBA00004123"/>
    </source>
</evidence>
<proteinExistence type="inferred from homology"/>
<dbReference type="PANTHER" id="PTHR20934:SF0">
    <property type="entry name" value="TRANSCRIPTION ELONGATION FACTOR 1 HOMOLOG"/>
    <property type="match status" value="1"/>
</dbReference>
<comment type="caution">
    <text evidence="12">The sequence shown here is derived from an EMBL/GenBank/DDBJ whole genome shotgun (WGS) entry which is preliminary data.</text>
</comment>
<evidence type="ECO:0000256" key="4">
    <source>
        <dbReference type="ARBA" id="ARBA00022723"/>
    </source>
</evidence>
<dbReference type="Proteomes" id="UP001201980">
    <property type="component" value="Unassembled WGS sequence"/>
</dbReference>
<gene>
    <name evidence="12" type="ORF">MKZ38_002555</name>
</gene>
<comment type="function">
    <text evidence="1 10">Transcription elongation factor implicated in the maintenance of proper chromatin structure in actively transcribed regions.</text>
</comment>
<protein>
    <recommendedName>
        <fullName evidence="10">Transcription elongation factor 1 homolog</fullName>
    </recommendedName>
</protein>
<evidence type="ECO:0000256" key="5">
    <source>
        <dbReference type="ARBA" id="ARBA00022771"/>
    </source>
</evidence>
<dbReference type="Gene3D" id="2.20.25.190">
    <property type="match status" value="1"/>
</dbReference>
<feature type="compositionally biased region" description="Acidic residues" evidence="11">
    <location>
        <begin position="106"/>
        <end position="126"/>
    </location>
</feature>
<dbReference type="GO" id="GO:0008270">
    <property type="term" value="F:zinc ion binding"/>
    <property type="evidence" value="ECO:0007669"/>
    <property type="project" value="UniProtKB-KW"/>
</dbReference>
<evidence type="ECO:0000256" key="3">
    <source>
        <dbReference type="ARBA" id="ARBA00009730"/>
    </source>
</evidence>
<evidence type="ECO:0000256" key="11">
    <source>
        <dbReference type="SAM" id="MobiDB-lite"/>
    </source>
</evidence>
<dbReference type="AlphaFoldDB" id="A0AAD5RPK7"/>
<feature type="region of interest" description="Disordered" evidence="11">
    <location>
        <begin position="84"/>
        <end position="126"/>
    </location>
</feature>
<keyword evidence="6 10" id="KW-0862">Zinc</keyword>
<evidence type="ECO:0000256" key="7">
    <source>
        <dbReference type="ARBA" id="ARBA00023015"/>
    </source>
</evidence>
<reference evidence="12" key="1">
    <citation type="submission" date="2022-07" db="EMBL/GenBank/DDBJ databases">
        <title>Draft genome sequence of Zalerion maritima ATCC 34329, a (micro)plastics degrading marine fungus.</title>
        <authorList>
            <person name="Paco A."/>
            <person name="Goncalves M.F.M."/>
            <person name="Rocha-Santos T.A.P."/>
            <person name="Alves A."/>
        </authorList>
    </citation>
    <scope>NUCLEOTIDE SEQUENCE</scope>
    <source>
        <strain evidence="12">ATCC 34329</strain>
    </source>
</reference>
<comment type="subcellular location">
    <subcellularLocation>
        <location evidence="2 10">Nucleus</location>
    </subcellularLocation>
</comment>
<evidence type="ECO:0000256" key="10">
    <source>
        <dbReference type="RuleBase" id="RU364033"/>
    </source>
</evidence>
<keyword evidence="13" id="KW-1185">Reference proteome</keyword>
<keyword evidence="5 10" id="KW-0863">Zinc-finger</keyword>
<name>A0AAD5RPK7_9PEZI</name>